<dbReference type="PANTHER" id="PTHR12631:SF10">
    <property type="entry name" value="BETA-XYLOSIDASE-LIKE PROTEIN-RELATED"/>
    <property type="match status" value="1"/>
</dbReference>
<keyword evidence="3" id="KW-0326">Glycosidase</keyword>
<gene>
    <name evidence="5" type="ORF">FYJ85_01665</name>
</gene>
<dbReference type="SUPFAM" id="SSF51445">
    <property type="entry name" value="(Trans)glycosidases"/>
    <property type="match status" value="1"/>
</dbReference>
<evidence type="ECO:0000259" key="4">
    <source>
        <dbReference type="Pfam" id="PF01229"/>
    </source>
</evidence>
<dbReference type="Gene3D" id="2.60.40.1190">
    <property type="match status" value="1"/>
</dbReference>
<evidence type="ECO:0000256" key="1">
    <source>
        <dbReference type="ARBA" id="ARBA00008875"/>
    </source>
</evidence>
<dbReference type="GO" id="GO:0004553">
    <property type="term" value="F:hydrolase activity, hydrolyzing O-glycosyl compounds"/>
    <property type="evidence" value="ECO:0007669"/>
    <property type="project" value="TreeGrafter"/>
</dbReference>
<proteinExistence type="inferred from homology"/>
<dbReference type="InterPro" id="IPR051923">
    <property type="entry name" value="Glycosyl_Hydrolase_39"/>
</dbReference>
<dbReference type="Pfam" id="PF01229">
    <property type="entry name" value="Glyco_hydro_39"/>
    <property type="match status" value="1"/>
</dbReference>
<organism evidence="5 6">
    <name type="scientific">Victivallis lenta</name>
    <dbReference type="NCBI Taxonomy" id="2606640"/>
    <lineage>
        <taxon>Bacteria</taxon>
        <taxon>Pseudomonadati</taxon>
        <taxon>Lentisphaerota</taxon>
        <taxon>Lentisphaeria</taxon>
        <taxon>Victivallales</taxon>
        <taxon>Victivallaceae</taxon>
        <taxon>Victivallis</taxon>
    </lineage>
</organism>
<reference evidence="5 6" key="1">
    <citation type="submission" date="2019-08" db="EMBL/GenBank/DDBJ databases">
        <title>In-depth cultivation of the pig gut microbiome towards novel bacterial diversity and tailored functional studies.</title>
        <authorList>
            <person name="Wylensek D."/>
            <person name="Hitch T.C.A."/>
            <person name="Clavel T."/>
        </authorList>
    </citation>
    <scope>NUCLEOTIDE SEQUENCE [LARGE SCALE GENOMIC DNA]</scope>
    <source>
        <strain evidence="5 6">BBE-744-WT-12</strain>
    </source>
</reference>
<dbReference type="EMBL" id="VUNS01000001">
    <property type="protein sequence ID" value="MST95754.1"/>
    <property type="molecule type" value="Genomic_DNA"/>
</dbReference>
<keyword evidence="2 5" id="KW-0378">Hydrolase</keyword>
<dbReference type="InterPro" id="IPR049166">
    <property type="entry name" value="GH39_cat"/>
</dbReference>
<keyword evidence="6" id="KW-1185">Reference proteome</keyword>
<dbReference type="Gene3D" id="3.20.20.80">
    <property type="entry name" value="Glycosidases"/>
    <property type="match status" value="1"/>
</dbReference>
<sequence>MSNSSPRRRWRGNSICIDPERNLIMRFLALLFCLLPAVCPAVPAEFPWLGFDRYELYNNSFYSGKGTAEPAEPGMRVRGNARNIILRERKFSLVFHRSPAGAAIRCTLHSAGKAGIRLLGTADGAAFKTEVVPLVPGDNLCRIALDRKGAVKFEGIELVSDGSGVDLTLHNAALLAETAPAGAFEVGLDLPARLALFSPGDPVRVRVTNRADRPLPFVLEGKLTAFYGTSLPFRREQTLAPGESAVFDVAEKLPLNGHWTIDWTIRSGGDSQGGKAGFAVLPELPPYRPRKGDFAFGVCSHPNRWAAGKQELEAQAAARLGVRYLRSGVDWNQIQPTAERFDFDRFDRIVDLFGRYGIEVQGMFGFCARWAAPEETRNAPSYHAWSRAKPELEAWKRYVETTARHFRGRIRIWEIWNEPDLYAFSHFGVEDYLDLAKAASETIRRTDPELVIFTGGFAGLGSHPGRRDPDFQFKAMRDGWKFFDVHAYHGHANYATYARQIDERLLPLREKAGVQIPWYANETAVSAIGGTEREQAAALFKKLLFSWSRGAVGYNWYDLRNDGYAPNDPEHHFGLLTTDFQAKPVLSVYHMLARYFRGAKYIGELELPEGCDGFVFENGGDRLLAVWNEANRAGGIIAVSTDAAGAERIDMMGNATPLTLSDGAVLTGITAEPMVIRLVKAARSELREPPFTFTAGAAVPEQPFRLAATVANPLARRAEFKLRFVPENGVAVTPGEAAVTLAPGERKTLEFTGLTRRGSKAGAVRLDYEIPGTPFSGTLAVPLRPAARIPAGDGKYRRKPDFVLDRPEQVVSFCEGDPSLRDLVWQGKDDLSAAIFLRREPGVLELYTAVSDDVHVQKEQGTGIWKGDGIQFALVVPGRSGAWKIGLARLDNGRPDSFVWESPSGLDAKAAAKAITLTTHRDEAGRRTAYRARLKLDAFGLDDRMLTEGIRFNLLINDNDGNLREGFIQLAPGVSEWKNFERFPLVVFD</sequence>
<evidence type="ECO:0000313" key="5">
    <source>
        <dbReference type="EMBL" id="MST95754.1"/>
    </source>
</evidence>
<dbReference type="AlphaFoldDB" id="A0A844FYE2"/>
<evidence type="ECO:0000313" key="6">
    <source>
        <dbReference type="Proteomes" id="UP000435649"/>
    </source>
</evidence>
<comment type="similarity">
    <text evidence="1">Belongs to the glycosyl hydrolase 39 family.</text>
</comment>
<accession>A0A844FYE2</accession>
<comment type="caution">
    <text evidence="5">The sequence shown here is derived from an EMBL/GenBank/DDBJ whole genome shotgun (WGS) entry which is preliminary data.</text>
</comment>
<feature type="domain" description="Glycosyl hydrolases family 39 N-terminal catalytic" evidence="4">
    <location>
        <begin position="340"/>
        <end position="456"/>
    </location>
</feature>
<dbReference type="InterPro" id="IPR017853">
    <property type="entry name" value="GH"/>
</dbReference>
<name>A0A844FYE2_9BACT</name>
<evidence type="ECO:0000256" key="3">
    <source>
        <dbReference type="ARBA" id="ARBA00023295"/>
    </source>
</evidence>
<dbReference type="Proteomes" id="UP000435649">
    <property type="component" value="Unassembled WGS sequence"/>
</dbReference>
<protein>
    <submittedName>
        <fullName evidence="5">Cellulase family glycosylhydrolase</fullName>
    </submittedName>
</protein>
<evidence type="ECO:0000256" key="2">
    <source>
        <dbReference type="ARBA" id="ARBA00022801"/>
    </source>
</evidence>
<dbReference type="PANTHER" id="PTHR12631">
    <property type="entry name" value="ALPHA-L-IDURONIDASE"/>
    <property type="match status" value="1"/>
</dbReference>
<dbReference type="CDD" id="cd09621">
    <property type="entry name" value="CBM9_like_5"/>
    <property type="match status" value="1"/>
</dbReference>